<name>A0ABW5YRB7_9FLAO</name>
<evidence type="ECO:0000256" key="1">
    <source>
        <dbReference type="PROSITE-ProRule" id="PRU00473"/>
    </source>
</evidence>
<dbReference type="SUPFAM" id="SSF103088">
    <property type="entry name" value="OmpA-like"/>
    <property type="match status" value="2"/>
</dbReference>
<feature type="domain" description="OmpA-like" evidence="2">
    <location>
        <begin position="9"/>
        <end position="119"/>
    </location>
</feature>
<evidence type="ECO:0000313" key="4">
    <source>
        <dbReference type="Proteomes" id="UP001597534"/>
    </source>
</evidence>
<dbReference type="PANTHER" id="PTHR30329">
    <property type="entry name" value="STATOR ELEMENT OF FLAGELLAR MOTOR COMPLEX"/>
    <property type="match status" value="1"/>
</dbReference>
<protein>
    <submittedName>
        <fullName evidence="3">OmpA family protein</fullName>
    </submittedName>
</protein>
<evidence type="ECO:0000313" key="3">
    <source>
        <dbReference type="EMBL" id="MFD2892930.1"/>
    </source>
</evidence>
<feature type="domain" description="OmpA-like" evidence="2">
    <location>
        <begin position="145"/>
        <end position="260"/>
    </location>
</feature>
<gene>
    <name evidence="3" type="ORF">ACFS5J_12990</name>
</gene>
<keyword evidence="4" id="KW-1185">Reference proteome</keyword>
<sequence length="260" mass="30417">MRFLLLFISIFGFAQEKESFYFDFNEYKFNSEQQEILQSWMNSNKDIEVVKVEGFCDRVGTAAYNDTLSYKRIKTVFEALESSVNISDVIEFKGFGNSFVQNKQQELNRRVDVYYNQLRKDVEKVVNKEEIKVVNLDSIVMNSKIGETIRLENLYFYNRSGIVVPKSKPVLIDLFEVLKRNPKIKIEIQGHICCQTGKDEEDIAKVRAVAVYNFLVKNGIARDRLRYKSFGSSKPVYQIPEKNDEERNANRRVEILILEK</sequence>
<accession>A0ABW5YRB7</accession>
<proteinExistence type="predicted"/>
<dbReference type="PROSITE" id="PS51123">
    <property type="entry name" value="OMPA_2"/>
    <property type="match status" value="2"/>
</dbReference>
<evidence type="ECO:0000259" key="2">
    <source>
        <dbReference type="PROSITE" id="PS51123"/>
    </source>
</evidence>
<dbReference type="Pfam" id="PF00691">
    <property type="entry name" value="OmpA"/>
    <property type="match status" value="2"/>
</dbReference>
<dbReference type="InterPro" id="IPR036737">
    <property type="entry name" value="OmpA-like_sf"/>
</dbReference>
<dbReference type="Proteomes" id="UP001597534">
    <property type="component" value="Unassembled WGS sequence"/>
</dbReference>
<dbReference type="PANTHER" id="PTHR30329:SF21">
    <property type="entry name" value="LIPOPROTEIN YIAD-RELATED"/>
    <property type="match status" value="1"/>
</dbReference>
<dbReference type="RefSeq" id="WP_379812663.1">
    <property type="nucleotide sequence ID" value="NZ_JBHUPC010000020.1"/>
</dbReference>
<comment type="caution">
    <text evidence="3">The sequence shown here is derived from an EMBL/GenBank/DDBJ whole genome shotgun (WGS) entry which is preliminary data.</text>
</comment>
<organism evidence="3 4">
    <name type="scientific">Flavobacterium chuncheonense</name>
    <dbReference type="NCBI Taxonomy" id="2026653"/>
    <lineage>
        <taxon>Bacteria</taxon>
        <taxon>Pseudomonadati</taxon>
        <taxon>Bacteroidota</taxon>
        <taxon>Flavobacteriia</taxon>
        <taxon>Flavobacteriales</taxon>
        <taxon>Flavobacteriaceae</taxon>
        <taxon>Flavobacterium</taxon>
    </lineage>
</organism>
<dbReference type="Gene3D" id="3.30.1330.60">
    <property type="entry name" value="OmpA-like domain"/>
    <property type="match status" value="2"/>
</dbReference>
<dbReference type="CDD" id="cd07185">
    <property type="entry name" value="OmpA_C-like"/>
    <property type="match status" value="2"/>
</dbReference>
<dbReference type="InterPro" id="IPR050330">
    <property type="entry name" value="Bact_OuterMem_StrucFunc"/>
</dbReference>
<dbReference type="InterPro" id="IPR006665">
    <property type="entry name" value="OmpA-like"/>
</dbReference>
<dbReference type="EMBL" id="JBHUPC010000020">
    <property type="protein sequence ID" value="MFD2892930.1"/>
    <property type="molecule type" value="Genomic_DNA"/>
</dbReference>
<reference evidence="4" key="1">
    <citation type="journal article" date="2019" name="Int. J. Syst. Evol. Microbiol.">
        <title>The Global Catalogue of Microorganisms (GCM) 10K type strain sequencing project: providing services to taxonomists for standard genome sequencing and annotation.</title>
        <authorList>
            <consortium name="The Broad Institute Genomics Platform"/>
            <consortium name="The Broad Institute Genome Sequencing Center for Infectious Disease"/>
            <person name="Wu L."/>
            <person name="Ma J."/>
        </authorList>
    </citation>
    <scope>NUCLEOTIDE SEQUENCE [LARGE SCALE GENOMIC DNA]</scope>
    <source>
        <strain evidence="4">KCTC 22671</strain>
    </source>
</reference>
<keyword evidence="1" id="KW-0472">Membrane</keyword>